<reference evidence="1 2" key="1">
    <citation type="journal article" date="2023" name="Arcadia Sci">
        <title>De novo assembly of a long-read Amblyomma americanum tick genome.</title>
        <authorList>
            <person name="Chou S."/>
            <person name="Poskanzer K.E."/>
            <person name="Rollins M."/>
            <person name="Thuy-Boun P.S."/>
        </authorList>
    </citation>
    <scope>NUCLEOTIDE SEQUENCE [LARGE SCALE GENOMIC DNA]</scope>
    <source>
        <strain evidence="1">F_SG_1</strain>
        <tissue evidence="1">Salivary glands</tissue>
    </source>
</reference>
<evidence type="ECO:0000313" key="2">
    <source>
        <dbReference type="Proteomes" id="UP001321473"/>
    </source>
</evidence>
<accession>A0AAQ4EV80</accession>
<organism evidence="1 2">
    <name type="scientific">Amblyomma americanum</name>
    <name type="common">Lone star tick</name>
    <dbReference type="NCBI Taxonomy" id="6943"/>
    <lineage>
        <taxon>Eukaryota</taxon>
        <taxon>Metazoa</taxon>
        <taxon>Ecdysozoa</taxon>
        <taxon>Arthropoda</taxon>
        <taxon>Chelicerata</taxon>
        <taxon>Arachnida</taxon>
        <taxon>Acari</taxon>
        <taxon>Parasitiformes</taxon>
        <taxon>Ixodida</taxon>
        <taxon>Ixodoidea</taxon>
        <taxon>Ixodidae</taxon>
        <taxon>Amblyomminae</taxon>
        <taxon>Amblyomma</taxon>
    </lineage>
</organism>
<gene>
    <name evidence="1" type="ORF">V5799_020162</name>
</gene>
<keyword evidence="2" id="KW-1185">Reference proteome</keyword>
<dbReference type="SUPFAM" id="SSF55486">
    <property type="entry name" value="Metalloproteases ('zincins'), catalytic domain"/>
    <property type="match status" value="1"/>
</dbReference>
<name>A0AAQ4EV80_AMBAM</name>
<sequence length="458" mass="51222">MFGEVWVRYFNLLSSSAPNGSKPRVQPARQRIFGTFAVQTRVVQMLFSSTGSRRSIIGAEQHVSQAFTFAQIARKTAVFTTKRIEVILNKNFEMIYPLVGSDLLVTSDVAYLEKAFNIFKEFTKEVLLDALGWWLVVSSGVYVALPQRFNYAQNMICAVHAEDVYKLLLAAERATTLFTDADRTGLEEFASRTVRSALETSLAGPTSERNSSEAAAKLQGSFGASLSGGKVKVKLWPDSNHIFEERLVDYFMRFPGGDKDLYVEQWIYAKRNASRMLSKYVYNELSRLPHFYYDLPIAYDLPHNTIVVSPTALSEPLYFSDGTDFMLHGSLGSVLATKTASLVACNGGKSERACGYPAMFDSTAAWRYTIQDVNGHLTTCEQTGVEVAYGQFVNASSQSSSAVLESFLMHSPKQLFFMVWCYIRCFDSGFRVNSDVCDKAVMDMEAFHEAFHCKNSTS</sequence>
<evidence type="ECO:0000313" key="1">
    <source>
        <dbReference type="EMBL" id="KAK8778498.1"/>
    </source>
</evidence>
<dbReference type="EMBL" id="JARKHS020010704">
    <property type="protein sequence ID" value="KAK8778498.1"/>
    <property type="molecule type" value="Genomic_DNA"/>
</dbReference>
<comment type="caution">
    <text evidence="1">The sequence shown here is derived from an EMBL/GenBank/DDBJ whole genome shotgun (WGS) entry which is preliminary data.</text>
</comment>
<dbReference type="AlphaFoldDB" id="A0AAQ4EV80"/>
<dbReference type="Proteomes" id="UP001321473">
    <property type="component" value="Unassembled WGS sequence"/>
</dbReference>
<protein>
    <submittedName>
        <fullName evidence="1">Uncharacterized protein</fullName>
    </submittedName>
</protein>
<proteinExistence type="predicted"/>